<dbReference type="Pfam" id="PF02021">
    <property type="entry name" value="UPF0102"/>
    <property type="match status" value="1"/>
</dbReference>
<organism evidence="4 5">
    <name type="scientific">Marinibactrum halimedae</name>
    <dbReference type="NCBI Taxonomy" id="1444977"/>
    <lineage>
        <taxon>Bacteria</taxon>
        <taxon>Pseudomonadati</taxon>
        <taxon>Pseudomonadota</taxon>
        <taxon>Gammaproteobacteria</taxon>
        <taxon>Cellvibrionales</taxon>
        <taxon>Cellvibrionaceae</taxon>
        <taxon>Marinibactrum</taxon>
    </lineage>
</organism>
<evidence type="ECO:0000256" key="2">
    <source>
        <dbReference type="HAMAP-Rule" id="MF_00048"/>
    </source>
</evidence>
<name>A0AA37T429_9GAMM</name>
<dbReference type="GO" id="GO:0003676">
    <property type="term" value="F:nucleic acid binding"/>
    <property type="evidence" value="ECO:0007669"/>
    <property type="project" value="InterPro"/>
</dbReference>
<dbReference type="Gene3D" id="3.40.1350.10">
    <property type="match status" value="1"/>
</dbReference>
<dbReference type="InterPro" id="IPR011335">
    <property type="entry name" value="Restrct_endonuc-II-like"/>
</dbReference>
<dbReference type="AlphaFoldDB" id="A0AA37T429"/>
<feature type="region of interest" description="Disordered" evidence="3">
    <location>
        <begin position="1"/>
        <end position="36"/>
    </location>
</feature>
<dbReference type="NCBIfam" id="TIGR00252">
    <property type="entry name" value="YraN family protein"/>
    <property type="match status" value="1"/>
</dbReference>
<dbReference type="EMBL" id="BSPD01000045">
    <property type="protein sequence ID" value="GLS26385.1"/>
    <property type="molecule type" value="Genomic_DNA"/>
</dbReference>
<gene>
    <name evidence="4" type="ORF">GCM10007877_21000</name>
</gene>
<dbReference type="InterPro" id="IPR011856">
    <property type="entry name" value="tRNA_endonuc-like_dom_sf"/>
</dbReference>
<dbReference type="PANTHER" id="PTHR34039:SF1">
    <property type="entry name" value="UPF0102 PROTEIN YRAN"/>
    <property type="match status" value="1"/>
</dbReference>
<keyword evidence="5" id="KW-1185">Reference proteome</keyword>
<proteinExistence type="inferred from homology"/>
<protein>
    <recommendedName>
        <fullName evidence="2">UPF0102 protein GCM10007877_21000</fullName>
    </recommendedName>
</protein>
<evidence type="ECO:0000313" key="5">
    <source>
        <dbReference type="Proteomes" id="UP001156870"/>
    </source>
</evidence>
<feature type="compositionally biased region" description="Low complexity" evidence="3">
    <location>
        <begin position="17"/>
        <end position="29"/>
    </location>
</feature>
<dbReference type="NCBIfam" id="NF009150">
    <property type="entry name" value="PRK12497.1-3"/>
    <property type="match status" value="1"/>
</dbReference>
<dbReference type="HAMAP" id="MF_00048">
    <property type="entry name" value="UPF0102"/>
    <property type="match status" value="1"/>
</dbReference>
<dbReference type="InterPro" id="IPR003509">
    <property type="entry name" value="UPF0102_YraN-like"/>
</dbReference>
<accession>A0AA37T429</accession>
<evidence type="ECO:0000256" key="1">
    <source>
        <dbReference type="ARBA" id="ARBA00006738"/>
    </source>
</evidence>
<comment type="similarity">
    <text evidence="1 2">Belongs to the UPF0102 family.</text>
</comment>
<reference evidence="4 5" key="1">
    <citation type="journal article" date="2014" name="Int. J. Syst. Evol. Microbiol.">
        <title>Complete genome sequence of Corynebacterium casei LMG S-19264T (=DSM 44701T), isolated from a smear-ripened cheese.</title>
        <authorList>
            <consortium name="US DOE Joint Genome Institute (JGI-PGF)"/>
            <person name="Walter F."/>
            <person name="Albersmeier A."/>
            <person name="Kalinowski J."/>
            <person name="Ruckert C."/>
        </authorList>
    </citation>
    <scope>NUCLEOTIDE SEQUENCE [LARGE SCALE GENOMIC DNA]</scope>
    <source>
        <strain evidence="4 5">NBRC 110095</strain>
    </source>
</reference>
<evidence type="ECO:0000256" key="3">
    <source>
        <dbReference type="SAM" id="MobiDB-lite"/>
    </source>
</evidence>
<dbReference type="SUPFAM" id="SSF52980">
    <property type="entry name" value="Restriction endonuclease-like"/>
    <property type="match status" value="1"/>
</dbReference>
<sequence>MFPPFKPSKPQKPSHPSPSKASNSSPSSSGQLAEQAAKVHLESQGLQWVNSNYRCKMGEIDLIMLDGNTLVFVEVRLRKRNHFATALESITPRKQQKIIKAAHRFLSQHPHFQHHNCRFDVIGMDYTSNKPCNIEWITSAFDAY</sequence>
<dbReference type="RefSeq" id="WP_232594737.1">
    <property type="nucleotide sequence ID" value="NZ_BSPD01000045.1"/>
</dbReference>
<comment type="caution">
    <text evidence="4">The sequence shown here is derived from an EMBL/GenBank/DDBJ whole genome shotgun (WGS) entry which is preliminary data.</text>
</comment>
<dbReference type="CDD" id="cd20736">
    <property type="entry name" value="PoNe_Nuclease"/>
    <property type="match status" value="1"/>
</dbReference>
<evidence type="ECO:0000313" key="4">
    <source>
        <dbReference type="EMBL" id="GLS26385.1"/>
    </source>
</evidence>
<dbReference type="Proteomes" id="UP001156870">
    <property type="component" value="Unassembled WGS sequence"/>
</dbReference>
<dbReference type="PANTHER" id="PTHR34039">
    <property type="entry name" value="UPF0102 PROTEIN YRAN"/>
    <property type="match status" value="1"/>
</dbReference>